<sequence length="456" mass="49084" precursor="true">MRQPLIIAIATLLSFTGGLVADGAKKPSDAKVSFKRDIAPIFAKHCVGCHNPDKAEGGYDMSTFAAIMKGGKKGKEVLPGEPYESRLVLMMYGDETPEMPQEADLLPEKVVAKVDRWVKQGAAFDGPDPTMSLSRLLEPSDDLANLDLSKPVATTALALRPDGKQLAVGGLHGITLWEVPSGKYLGRFPTDGERIFSLEYSADGKQLLHSGGTPGRVGEVILWDVAKRKLIKRLHDGDDVIFATALRPDGKEVAVGETTGKLRLFRTADGKQLREVKPHNDWILDVAYSPDGKFLLTGARDKTAQLWDAKKGELLSVYSDQGEGVFGVGFSGDGKQAFSTGINRRLHTWDATKGGKQVRAESAGGEIYSLATTADGKLVFTSGSDRLVKSWDTASGKAQKTFKGHATPVYSVAVSRDGKTLASGDAKGEVRLWDASTAKETLKFVAVPPKEEKAEK</sequence>
<feature type="repeat" description="WD" evidence="3">
    <location>
        <begin position="402"/>
        <end position="443"/>
    </location>
</feature>
<feature type="chain" id="PRO_5021996179" evidence="4">
    <location>
        <begin position="22"/>
        <end position="456"/>
    </location>
</feature>
<proteinExistence type="predicted"/>
<evidence type="ECO:0000256" key="4">
    <source>
        <dbReference type="SAM" id="SignalP"/>
    </source>
</evidence>
<dbReference type="PROSITE" id="PS50294">
    <property type="entry name" value="WD_REPEATS_REGION"/>
    <property type="match status" value="2"/>
</dbReference>
<keyword evidence="1 3" id="KW-0853">WD repeat</keyword>
<accession>A0A518B828</accession>
<protein>
    <submittedName>
        <fullName evidence="6">WD domain, G-beta repeat</fullName>
    </submittedName>
</protein>
<dbReference type="AlphaFoldDB" id="A0A518B828"/>
<keyword evidence="2" id="KW-0677">Repeat</keyword>
<dbReference type="Gene3D" id="2.130.10.10">
    <property type="entry name" value="YVTN repeat-like/Quinoprotein amine dehydrogenase"/>
    <property type="match status" value="2"/>
</dbReference>
<dbReference type="SMART" id="SM00320">
    <property type="entry name" value="WD40"/>
    <property type="match status" value="7"/>
</dbReference>
<dbReference type="InterPro" id="IPR036909">
    <property type="entry name" value="Cyt_c-like_dom_sf"/>
</dbReference>
<dbReference type="CDD" id="cd00200">
    <property type="entry name" value="WD40"/>
    <property type="match status" value="1"/>
</dbReference>
<dbReference type="KEGG" id="knv:Pan216_40020"/>
<name>A0A518B828_9BACT</name>
<dbReference type="PANTHER" id="PTHR19848:SF8">
    <property type="entry name" value="F-BOX AND WD REPEAT DOMAIN CONTAINING 7"/>
    <property type="match status" value="1"/>
</dbReference>
<dbReference type="GO" id="GO:0009055">
    <property type="term" value="F:electron transfer activity"/>
    <property type="evidence" value="ECO:0007669"/>
    <property type="project" value="InterPro"/>
</dbReference>
<dbReference type="Pfam" id="PF00400">
    <property type="entry name" value="WD40"/>
    <property type="match status" value="3"/>
</dbReference>
<feature type="signal peptide" evidence="4">
    <location>
        <begin position="1"/>
        <end position="21"/>
    </location>
</feature>
<dbReference type="PANTHER" id="PTHR19848">
    <property type="entry name" value="WD40 REPEAT PROTEIN"/>
    <property type="match status" value="1"/>
</dbReference>
<dbReference type="EMBL" id="CP036279">
    <property type="protein sequence ID" value="QDU63127.1"/>
    <property type="molecule type" value="Genomic_DNA"/>
</dbReference>
<dbReference type="InterPro" id="IPR019775">
    <property type="entry name" value="WD40_repeat_CS"/>
</dbReference>
<evidence type="ECO:0000256" key="1">
    <source>
        <dbReference type="ARBA" id="ARBA00022574"/>
    </source>
</evidence>
<dbReference type="InterPro" id="IPR011047">
    <property type="entry name" value="Quinoprotein_ADH-like_sf"/>
</dbReference>
<evidence type="ECO:0000256" key="2">
    <source>
        <dbReference type="ARBA" id="ARBA00022737"/>
    </source>
</evidence>
<dbReference type="InterPro" id="IPR001680">
    <property type="entry name" value="WD40_rpt"/>
</dbReference>
<keyword evidence="4" id="KW-0732">Signal</keyword>
<keyword evidence="7" id="KW-1185">Reference proteome</keyword>
<dbReference type="RefSeq" id="WP_419192722.1">
    <property type="nucleotide sequence ID" value="NZ_CP036279.1"/>
</dbReference>
<evidence type="ECO:0000259" key="5">
    <source>
        <dbReference type="Pfam" id="PF07635"/>
    </source>
</evidence>
<feature type="repeat" description="WD" evidence="3">
    <location>
        <begin position="360"/>
        <end position="401"/>
    </location>
</feature>
<organism evidence="6 7">
    <name type="scientific">Kolteria novifilia</name>
    <dbReference type="NCBI Taxonomy" id="2527975"/>
    <lineage>
        <taxon>Bacteria</taxon>
        <taxon>Pseudomonadati</taxon>
        <taxon>Planctomycetota</taxon>
        <taxon>Planctomycetia</taxon>
        <taxon>Kolteriales</taxon>
        <taxon>Kolteriaceae</taxon>
        <taxon>Kolteria</taxon>
    </lineage>
</organism>
<evidence type="ECO:0000313" key="7">
    <source>
        <dbReference type="Proteomes" id="UP000317093"/>
    </source>
</evidence>
<dbReference type="PROSITE" id="PS50082">
    <property type="entry name" value="WD_REPEATS_2"/>
    <property type="match status" value="3"/>
</dbReference>
<dbReference type="InterPro" id="IPR011429">
    <property type="entry name" value="Cyt_c_Planctomycete-type"/>
</dbReference>
<feature type="domain" description="Cytochrome C Planctomycete-type" evidence="5">
    <location>
        <begin position="46"/>
        <end position="100"/>
    </location>
</feature>
<dbReference type="SUPFAM" id="SSF50998">
    <property type="entry name" value="Quinoprotein alcohol dehydrogenase-like"/>
    <property type="match status" value="1"/>
</dbReference>
<dbReference type="GO" id="GO:0020037">
    <property type="term" value="F:heme binding"/>
    <property type="evidence" value="ECO:0007669"/>
    <property type="project" value="InterPro"/>
</dbReference>
<dbReference type="InterPro" id="IPR015943">
    <property type="entry name" value="WD40/YVTN_repeat-like_dom_sf"/>
</dbReference>
<dbReference type="PROSITE" id="PS00678">
    <property type="entry name" value="WD_REPEATS_1"/>
    <property type="match status" value="2"/>
</dbReference>
<feature type="repeat" description="WD" evidence="3">
    <location>
        <begin position="276"/>
        <end position="317"/>
    </location>
</feature>
<reference evidence="6 7" key="1">
    <citation type="submission" date="2019-02" db="EMBL/GenBank/DDBJ databases">
        <title>Deep-cultivation of Planctomycetes and their phenomic and genomic characterization uncovers novel biology.</title>
        <authorList>
            <person name="Wiegand S."/>
            <person name="Jogler M."/>
            <person name="Boedeker C."/>
            <person name="Pinto D."/>
            <person name="Vollmers J."/>
            <person name="Rivas-Marin E."/>
            <person name="Kohn T."/>
            <person name="Peeters S.H."/>
            <person name="Heuer A."/>
            <person name="Rast P."/>
            <person name="Oberbeckmann S."/>
            <person name="Bunk B."/>
            <person name="Jeske O."/>
            <person name="Meyerdierks A."/>
            <person name="Storesund J.E."/>
            <person name="Kallscheuer N."/>
            <person name="Luecker S."/>
            <person name="Lage O.M."/>
            <person name="Pohl T."/>
            <person name="Merkel B.J."/>
            <person name="Hornburger P."/>
            <person name="Mueller R.-W."/>
            <person name="Bruemmer F."/>
            <person name="Labrenz M."/>
            <person name="Spormann A.M."/>
            <person name="Op den Camp H."/>
            <person name="Overmann J."/>
            <person name="Amann R."/>
            <person name="Jetten M.S.M."/>
            <person name="Mascher T."/>
            <person name="Medema M.H."/>
            <person name="Devos D.P."/>
            <person name="Kaster A.-K."/>
            <person name="Ovreas L."/>
            <person name="Rohde M."/>
            <person name="Galperin M.Y."/>
            <person name="Jogler C."/>
        </authorList>
    </citation>
    <scope>NUCLEOTIDE SEQUENCE [LARGE SCALE GENOMIC DNA]</scope>
    <source>
        <strain evidence="6 7">Pan216</strain>
    </source>
</reference>
<evidence type="ECO:0000313" key="6">
    <source>
        <dbReference type="EMBL" id="QDU63127.1"/>
    </source>
</evidence>
<evidence type="ECO:0000256" key="3">
    <source>
        <dbReference type="PROSITE-ProRule" id="PRU00221"/>
    </source>
</evidence>
<dbReference type="Pfam" id="PF07635">
    <property type="entry name" value="PSCyt1"/>
    <property type="match status" value="1"/>
</dbReference>
<dbReference type="Proteomes" id="UP000317093">
    <property type="component" value="Chromosome"/>
</dbReference>
<dbReference type="SUPFAM" id="SSF46626">
    <property type="entry name" value="Cytochrome c"/>
    <property type="match status" value="1"/>
</dbReference>
<gene>
    <name evidence="6" type="ORF">Pan216_40020</name>
</gene>